<sequence length="235" mass="26139">MSRLTPAQLEELREFDSPTVSNAIEFFDIRPRTEGFMGPEIKCILPYRKPMIGYACTATISSLEPPTPEQKALVYDYYANVKQAPTPTVVVIQDLDPVPIGSFWGEVHASIHKALGCVGVITNGGVRDLDEVRALEFGYFASCVLVSHAYDHIEDYDCPVQVGGLTIQPGDLLHADQHGVVLIPPEIAPELAAACRQAHYAEEPVIQGCRTKFESGVSLEELRQWREEMQRRRTV</sequence>
<dbReference type="PANTHER" id="PTHR33254:SF4">
    <property type="entry name" value="4-HYDROXY-4-METHYL-2-OXOGLUTARATE ALDOLASE 3-RELATED"/>
    <property type="match status" value="1"/>
</dbReference>
<dbReference type="AlphaFoldDB" id="A0A9D5JZY9"/>
<dbReference type="SUPFAM" id="SSF89562">
    <property type="entry name" value="RraA-like"/>
    <property type="match status" value="1"/>
</dbReference>
<name>A0A9D5JZY9_9BACT</name>
<dbReference type="InterPro" id="IPR005493">
    <property type="entry name" value="RraA/RraA-like"/>
</dbReference>
<protein>
    <recommendedName>
        <fullName evidence="1">Regulator of ribonuclease activity homolog</fullName>
    </recommendedName>
</protein>
<dbReference type="Proteomes" id="UP000649604">
    <property type="component" value="Unassembled WGS sequence"/>
</dbReference>
<evidence type="ECO:0000256" key="1">
    <source>
        <dbReference type="ARBA" id="ARBA00029596"/>
    </source>
</evidence>
<evidence type="ECO:0000256" key="2">
    <source>
        <dbReference type="PIRSR" id="PIRSR605493-1"/>
    </source>
</evidence>
<keyword evidence="2" id="KW-0479">Metal-binding</keyword>
<keyword evidence="2" id="KW-0460">Magnesium</keyword>
<dbReference type="CDD" id="cd16841">
    <property type="entry name" value="RraA_family"/>
    <property type="match status" value="1"/>
</dbReference>
<dbReference type="EMBL" id="WJJP01000681">
    <property type="protein sequence ID" value="MBD3327066.1"/>
    <property type="molecule type" value="Genomic_DNA"/>
</dbReference>
<dbReference type="GO" id="GO:0046872">
    <property type="term" value="F:metal ion binding"/>
    <property type="evidence" value="ECO:0007669"/>
    <property type="project" value="UniProtKB-KW"/>
</dbReference>
<proteinExistence type="predicted"/>
<comment type="caution">
    <text evidence="3">The sequence shown here is derived from an EMBL/GenBank/DDBJ whole genome shotgun (WGS) entry which is preliminary data.</text>
</comment>
<dbReference type="InterPro" id="IPR036704">
    <property type="entry name" value="RraA/RraA-like_sf"/>
</dbReference>
<dbReference type="Gene3D" id="3.50.30.40">
    <property type="entry name" value="Ribonuclease E inhibitor RraA/RraA-like"/>
    <property type="match status" value="1"/>
</dbReference>
<organism evidence="3 4">
    <name type="scientific">candidate division KSB3 bacterium</name>
    <dbReference type="NCBI Taxonomy" id="2044937"/>
    <lineage>
        <taxon>Bacteria</taxon>
        <taxon>candidate division KSB3</taxon>
    </lineage>
</organism>
<evidence type="ECO:0000313" key="3">
    <source>
        <dbReference type="EMBL" id="MBD3327066.1"/>
    </source>
</evidence>
<gene>
    <name evidence="3" type="ORF">GF339_20940</name>
</gene>
<feature type="binding site" evidence="2">
    <location>
        <position position="128"/>
    </location>
    <ligand>
        <name>Mg(2+)</name>
        <dbReference type="ChEBI" id="CHEBI:18420"/>
    </ligand>
</feature>
<dbReference type="PANTHER" id="PTHR33254">
    <property type="entry name" value="4-HYDROXY-4-METHYL-2-OXOGLUTARATE ALDOLASE 3-RELATED"/>
    <property type="match status" value="1"/>
</dbReference>
<dbReference type="Pfam" id="PF03737">
    <property type="entry name" value="RraA-like"/>
    <property type="match status" value="1"/>
</dbReference>
<feature type="binding site" evidence="2">
    <location>
        <position position="127"/>
    </location>
    <ligand>
        <name>substrate</name>
    </ligand>
</feature>
<reference evidence="3" key="1">
    <citation type="submission" date="2019-11" db="EMBL/GenBank/DDBJ databases">
        <title>Microbial mats filling the niche in hypersaline microbial mats.</title>
        <authorList>
            <person name="Wong H.L."/>
            <person name="Macleod F.I."/>
            <person name="White R.A. III"/>
            <person name="Burns B.P."/>
        </authorList>
    </citation>
    <scope>NUCLEOTIDE SEQUENCE</scope>
    <source>
        <strain evidence="3">Rbin_158</strain>
    </source>
</reference>
<comment type="cofactor">
    <cofactor evidence="2">
        <name>Mg(2+)</name>
        <dbReference type="ChEBI" id="CHEBI:18420"/>
    </cofactor>
</comment>
<evidence type="ECO:0000313" key="4">
    <source>
        <dbReference type="Proteomes" id="UP000649604"/>
    </source>
</evidence>
<accession>A0A9D5JZY9</accession>